<reference evidence="3" key="1">
    <citation type="submission" date="2012-02" db="EMBL/GenBank/DDBJ databases">
        <title>Genome sequencing of Giardia lamblia Genotypes A2 and B isolates (DH and GS) and comparative analysis with the genomes of Genotypes A1 and E (WB and Pig).</title>
        <authorList>
            <person name="Adam R."/>
            <person name="Dahlstrom E."/>
            <person name="Martens C."/>
            <person name="Bruno D."/>
            <person name="Barbian K."/>
            <person name="Porcella S.F."/>
            <person name="Nash T."/>
        </authorList>
    </citation>
    <scope>NUCLEOTIDE SEQUENCE</scope>
    <source>
        <strain evidence="3">GS</strain>
    </source>
</reference>
<dbReference type="EMBL" id="AHHH01000010">
    <property type="protein sequence ID" value="ESU45158.1"/>
    <property type="molecule type" value="Genomic_DNA"/>
</dbReference>
<dbReference type="Gene3D" id="2.10.220.10">
    <property type="entry name" value="Hormone Receptor, Insulin-like Growth Factor Receptor 1, Chain A, domain 2"/>
    <property type="match status" value="2"/>
</dbReference>
<dbReference type="CDD" id="cd00064">
    <property type="entry name" value="FU"/>
    <property type="match status" value="1"/>
</dbReference>
<proteinExistence type="predicted"/>
<dbReference type="Pfam" id="PF03302">
    <property type="entry name" value="VSP"/>
    <property type="match status" value="1"/>
</dbReference>
<dbReference type="InterPro" id="IPR052798">
    <property type="entry name" value="Giardia_VSA"/>
</dbReference>
<dbReference type="AlphaFoldDB" id="V6U1X1"/>
<reference evidence="2 3" key="2">
    <citation type="journal article" date="2013" name="Genome Biol. Evol.">
        <title>Genome sequencing of Giardia lamblia genotypes A2 and B isolates (DH and GS) and comparative analysis with the genomes of genotypes A1 and E (WB and Pig).</title>
        <authorList>
            <person name="Adam R.D."/>
            <person name="Dahlstrom E.W."/>
            <person name="Martens C.A."/>
            <person name="Bruno D.P."/>
            <person name="Barbian K.D."/>
            <person name="Ricklefs S.M."/>
            <person name="Hernandez M.M."/>
            <person name="Narla N.P."/>
            <person name="Patel R.B."/>
            <person name="Porcella S.F."/>
            <person name="Nash T.E."/>
        </authorList>
    </citation>
    <scope>NUCLEOTIDE SEQUENCE [LARGE SCALE GENOMIC DNA]</scope>
    <source>
        <strain evidence="2 3">GS</strain>
    </source>
</reference>
<dbReference type="SMART" id="SM00261">
    <property type="entry name" value="FU"/>
    <property type="match status" value="5"/>
</dbReference>
<feature type="non-terminal residue" evidence="2">
    <location>
        <position position="1"/>
    </location>
</feature>
<keyword evidence="1" id="KW-1133">Transmembrane helix</keyword>
<sequence>VHSRLRGPQRVLRATEGSKKVCKRCGVENCEACDAQGQCQTCINGFYKDSTGACQKCDASCRACSGEGATKCTECPAGKILKYSGAEGQCIEQCVVNTTQASGNCKVCGLTVEGTAYCSACSKSDEYPQNGVCAGAAGGRAITCTTPGTGVCTTCANGLLKMNGGCYETSRYPGKSVCTSASTGGTCDSPAPGYKVDSSGTLVTCPEGCKTCSAASTCTVCMDGYVLISDATTCSKCDASCLTCETGASTCKTCASGYYLSGSACTSCEADSRDVKGVSSCLSCAAPAGSTGPVLCYLVRDSASVNKGGLSSGAIAGISVAVIAVVGGLVGFLCWWFVCRGKA</sequence>
<dbReference type="PANTHER" id="PTHR23275:SF100">
    <property type="entry name" value="EGF-LIKE DOMAIN-CONTAINING PROTEIN"/>
    <property type="match status" value="1"/>
</dbReference>
<name>V6U1X1_GIAIN</name>
<evidence type="ECO:0000313" key="2">
    <source>
        <dbReference type="EMBL" id="ESU45158.1"/>
    </source>
</evidence>
<protein>
    <submittedName>
        <fullName evidence="2">Variant-specific surface protein</fullName>
    </submittedName>
</protein>
<feature type="transmembrane region" description="Helical" evidence="1">
    <location>
        <begin position="314"/>
        <end position="338"/>
    </location>
</feature>
<keyword evidence="1" id="KW-0812">Transmembrane</keyword>
<evidence type="ECO:0000313" key="3">
    <source>
        <dbReference type="Proteomes" id="UP000018040"/>
    </source>
</evidence>
<evidence type="ECO:0000256" key="1">
    <source>
        <dbReference type="SAM" id="Phobius"/>
    </source>
</evidence>
<accession>V6U1X1</accession>
<comment type="caution">
    <text evidence="2">The sequence shown here is derived from an EMBL/GenBank/DDBJ whole genome shotgun (WGS) entry which is preliminary data.</text>
</comment>
<organism evidence="2 3">
    <name type="scientific">Giardia intestinalis</name>
    <name type="common">Giardia lamblia</name>
    <dbReference type="NCBI Taxonomy" id="5741"/>
    <lineage>
        <taxon>Eukaryota</taxon>
        <taxon>Metamonada</taxon>
        <taxon>Diplomonadida</taxon>
        <taxon>Hexamitidae</taxon>
        <taxon>Giardiinae</taxon>
        <taxon>Giardia</taxon>
    </lineage>
</organism>
<dbReference type="PANTHER" id="PTHR23275">
    <property type="entry name" value="CABRIOLET.-RELATED"/>
    <property type="match status" value="1"/>
</dbReference>
<dbReference type="InterPro" id="IPR006212">
    <property type="entry name" value="Furin_repeat"/>
</dbReference>
<gene>
    <name evidence="2" type="ORF">GSB_150582</name>
</gene>
<dbReference type="InterPro" id="IPR009030">
    <property type="entry name" value="Growth_fac_rcpt_cys_sf"/>
</dbReference>
<keyword evidence="1" id="KW-0472">Membrane</keyword>
<dbReference type="Proteomes" id="UP000018040">
    <property type="component" value="Unassembled WGS sequence"/>
</dbReference>
<dbReference type="OrthoDB" id="19903at2759"/>
<dbReference type="VEuPathDB" id="GiardiaDB:GL50581_1902"/>
<dbReference type="InterPro" id="IPR005127">
    <property type="entry name" value="Giardia_VSP"/>
</dbReference>
<dbReference type="SUPFAM" id="SSF57184">
    <property type="entry name" value="Growth factor receptor domain"/>
    <property type="match status" value="2"/>
</dbReference>